<protein>
    <submittedName>
        <fullName evidence="5">Cold shock protein CspA</fullName>
    </submittedName>
</protein>
<dbReference type="FunFam" id="2.40.50.140:FF:000006">
    <property type="entry name" value="Cold shock protein CspC"/>
    <property type="match status" value="1"/>
</dbReference>
<dbReference type="PIRSF" id="PIRSF002599">
    <property type="entry name" value="Cold_shock_A"/>
    <property type="match status" value="1"/>
</dbReference>
<gene>
    <name evidence="5" type="ORF">HELGO_WM12393</name>
</gene>
<name>A0A6S6S6W7_9BACT</name>
<reference evidence="5" key="1">
    <citation type="submission" date="2020-01" db="EMBL/GenBank/DDBJ databases">
        <authorList>
            <person name="Meier V. D."/>
            <person name="Meier V D."/>
        </authorList>
    </citation>
    <scope>NUCLEOTIDE SEQUENCE</scope>
    <source>
        <strain evidence="5">HLG_WM_MAG_06</strain>
    </source>
</reference>
<dbReference type="InterPro" id="IPR019844">
    <property type="entry name" value="CSD_CS"/>
</dbReference>
<dbReference type="SMART" id="SM00357">
    <property type="entry name" value="CSP"/>
    <property type="match status" value="1"/>
</dbReference>
<organism evidence="5">
    <name type="scientific">uncultured Sulfurovum sp</name>
    <dbReference type="NCBI Taxonomy" id="269237"/>
    <lineage>
        <taxon>Bacteria</taxon>
        <taxon>Pseudomonadati</taxon>
        <taxon>Campylobacterota</taxon>
        <taxon>Epsilonproteobacteria</taxon>
        <taxon>Campylobacterales</taxon>
        <taxon>Sulfurovaceae</taxon>
        <taxon>Sulfurovum</taxon>
        <taxon>environmental samples</taxon>
    </lineage>
</organism>
<dbReference type="PROSITE" id="PS00352">
    <property type="entry name" value="CSD_1"/>
    <property type="match status" value="1"/>
</dbReference>
<dbReference type="EMBL" id="CACVAP010000031">
    <property type="protein sequence ID" value="CAA6800804.1"/>
    <property type="molecule type" value="Genomic_DNA"/>
</dbReference>
<proteinExistence type="predicted"/>
<accession>A0A6S6S6W7</accession>
<dbReference type="PANTHER" id="PTHR11544">
    <property type="entry name" value="COLD SHOCK DOMAIN CONTAINING PROTEINS"/>
    <property type="match status" value="1"/>
</dbReference>
<dbReference type="AlphaFoldDB" id="A0A6S6S6W7"/>
<comment type="subcellular location">
    <subcellularLocation>
        <location evidence="1 3">Cytoplasm</location>
    </subcellularLocation>
</comment>
<dbReference type="SUPFAM" id="SSF50249">
    <property type="entry name" value="Nucleic acid-binding proteins"/>
    <property type="match status" value="1"/>
</dbReference>
<evidence type="ECO:0000256" key="3">
    <source>
        <dbReference type="RuleBase" id="RU000408"/>
    </source>
</evidence>
<evidence type="ECO:0000256" key="1">
    <source>
        <dbReference type="ARBA" id="ARBA00004496"/>
    </source>
</evidence>
<dbReference type="InterPro" id="IPR011129">
    <property type="entry name" value="CSD"/>
</dbReference>
<feature type="domain" description="CSD" evidence="4">
    <location>
        <begin position="4"/>
        <end position="71"/>
    </location>
</feature>
<dbReference type="GO" id="GO:0003676">
    <property type="term" value="F:nucleic acid binding"/>
    <property type="evidence" value="ECO:0007669"/>
    <property type="project" value="InterPro"/>
</dbReference>
<keyword evidence="2" id="KW-0963">Cytoplasm</keyword>
<dbReference type="InterPro" id="IPR012156">
    <property type="entry name" value="Cold_shock_CspA"/>
</dbReference>
<sequence length="72" mass="7940">MAALVNGTVKWFNSEKGFGFIEQDDGGKDVFVHFRNINNTGYDRVSLNDGQKVSFEVTQGEKGLQAENVTAL</sequence>
<dbReference type="Gene3D" id="6.20.370.130">
    <property type="match status" value="1"/>
</dbReference>
<dbReference type="CDD" id="cd04458">
    <property type="entry name" value="CSP_CDS"/>
    <property type="match status" value="1"/>
</dbReference>
<evidence type="ECO:0000256" key="2">
    <source>
        <dbReference type="ARBA" id="ARBA00022490"/>
    </source>
</evidence>
<dbReference type="InterPro" id="IPR012340">
    <property type="entry name" value="NA-bd_OB-fold"/>
</dbReference>
<dbReference type="InterPro" id="IPR050181">
    <property type="entry name" value="Cold_shock_domain"/>
</dbReference>
<dbReference type="InterPro" id="IPR002059">
    <property type="entry name" value="CSP_DNA-bd"/>
</dbReference>
<evidence type="ECO:0000259" key="4">
    <source>
        <dbReference type="PROSITE" id="PS51857"/>
    </source>
</evidence>
<evidence type="ECO:0000313" key="5">
    <source>
        <dbReference type="EMBL" id="CAA6800804.1"/>
    </source>
</evidence>
<dbReference type="Gene3D" id="2.40.50.140">
    <property type="entry name" value="Nucleic acid-binding proteins"/>
    <property type="match status" value="1"/>
</dbReference>
<dbReference type="Pfam" id="PF00313">
    <property type="entry name" value="CSD"/>
    <property type="match status" value="1"/>
</dbReference>
<dbReference type="PROSITE" id="PS51857">
    <property type="entry name" value="CSD_2"/>
    <property type="match status" value="1"/>
</dbReference>
<dbReference type="PRINTS" id="PR00050">
    <property type="entry name" value="COLDSHOCK"/>
</dbReference>
<dbReference type="GO" id="GO:0005829">
    <property type="term" value="C:cytosol"/>
    <property type="evidence" value="ECO:0007669"/>
    <property type="project" value="UniProtKB-ARBA"/>
</dbReference>